<keyword evidence="1" id="KW-0472">Membrane</keyword>
<evidence type="ECO:0000256" key="1">
    <source>
        <dbReference type="SAM" id="Phobius"/>
    </source>
</evidence>
<name>A0A0P7JQ35_9RHOB</name>
<evidence type="ECO:0000313" key="2">
    <source>
        <dbReference type="EMBL" id="KPN63456.1"/>
    </source>
</evidence>
<feature type="transmembrane region" description="Helical" evidence="1">
    <location>
        <begin position="281"/>
        <end position="303"/>
    </location>
</feature>
<proteinExistence type="predicted"/>
<organism evidence="2 3">
    <name type="scientific">Aliiroseovarius crassostreae</name>
    <dbReference type="NCBI Taxonomy" id="154981"/>
    <lineage>
        <taxon>Bacteria</taxon>
        <taxon>Pseudomonadati</taxon>
        <taxon>Pseudomonadota</taxon>
        <taxon>Alphaproteobacteria</taxon>
        <taxon>Rhodobacterales</taxon>
        <taxon>Paracoccaceae</taxon>
        <taxon>Aliiroseovarius</taxon>
    </lineage>
</organism>
<feature type="transmembrane region" description="Helical" evidence="1">
    <location>
        <begin position="155"/>
        <end position="173"/>
    </location>
</feature>
<dbReference type="Pfam" id="PF05940">
    <property type="entry name" value="NnrS"/>
    <property type="match status" value="1"/>
</dbReference>
<comment type="caution">
    <text evidence="2">The sequence shown here is derived from an EMBL/GenBank/DDBJ whole genome shotgun (WGS) entry which is preliminary data.</text>
</comment>
<evidence type="ECO:0008006" key="4">
    <source>
        <dbReference type="Google" id="ProtNLM"/>
    </source>
</evidence>
<feature type="transmembrane region" description="Helical" evidence="1">
    <location>
        <begin position="351"/>
        <end position="368"/>
    </location>
</feature>
<reference evidence="2 3" key="1">
    <citation type="submission" date="2015-09" db="EMBL/GenBank/DDBJ databases">
        <title>Draft genome sequence of Aliiroseovarius crassostreae CV919-312TSm, the causative agent of Roseovarius Oyster Disease (formerly Juvenile Oyster Disease).</title>
        <authorList>
            <person name="Kessner L."/>
            <person name="Spinard E."/>
            <person name="Nelson D."/>
        </authorList>
    </citation>
    <scope>NUCLEOTIDE SEQUENCE [LARGE SCALE GENOMIC DNA]</scope>
    <source>
        <strain evidence="2 3">CV919-312</strain>
    </source>
</reference>
<dbReference type="RefSeq" id="WP_055189817.1">
    <property type="nucleotide sequence ID" value="NZ_FPBS01000017.1"/>
</dbReference>
<dbReference type="AlphaFoldDB" id="A0A0P7JQ35"/>
<keyword evidence="1" id="KW-0812">Transmembrane</keyword>
<dbReference type="Proteomes" id="UP000050471">
    <property type="component" value="Unassembled WGS sequence"/>
</dbReference>
<dbReference type="InterPro" id="IPR010266">
    <property type="entry name" value="NnrS"/>
</dbReference>
<evidence type="ECO:0000313" key="3">
    <source>
        <dbReference type="Proteomes" id="UP000050471"/>
    </source>
</evidence>
<sequence>MADPHPSNTRNSSARVRRWTGPALLSFGYRPLFLGAGLWAVLAMVLWLVELTGTRVLATHLDPIGWHAHEMLFGYLGAALAGFMLTAVPNWTGRLPILGWPLAVLTGLWAVGRAVMLVSALVPGPLVMALDLAFPLALLAMSLREVLAGRNWKNLPLLALFSLYILGNALFHLEGLNGGFPARGPGLRLGLSAALLLITLVGGRVIPSFTRNWLVKQGQEGRPAALGPFDLIVFAASVLVLLGWSVSPTQTALAPVMLLVGGGHLLRLLRWKGWLTRGEALLWVLHMGYLFVPLGFIAMGLSILDPVALPYAGALHLWMAGGIGVMTLAIMSRASLAHAGLPLHAGGRLTLVYHLIIGSVLLRLGGAYPGADGWANHLSALLWLAGFALFTVHYWPVWCAKPVPKRF</sequence>
<feature type="transmembrane region" description="Helical" evidence="1">
    <location>
        <begin position="380"/>
        <end position="400"/>
    </location>
</feature>
<feature type="transmembrane region" description="Helical" evidence="1">
    <location>
        <begin position="185"/>
        <end position="206"/>
    </location>
</feature>
<gene>
    <name evidence="2" type="ORF">AKJ29_12445</name>
</gene>
<dbReference type="EMBL" id="LKBA01000006">
    <property type="protein sequence ID" value="KPN63456.1"/>
    <property type="molecule type" value="Genomic_DNA"/>
</dbReference>
<feature type="transmembrane region" description="Helical" evidence="1">
    <location>
        <begin position="27"/>
        <end position="49"/>
    </location>
</feature>
<feature type="transmembrane region" description="Helical" evidence="1">
    <location>
        <begin position="309"/>
        <end position="330"/>
    </location>
</feature>
<feature type="transmembrane region" description="Helical" evidence="1">
    <location>
        <begin position="69"/>
        <end position="88"/>
    </location>
</feature>
<keyword evidence="3" id="KW-1185">Reference proteome</keyword>
<feature type="transmembrane region" description="Helical" evidence="1">
    <location>
        <begin position="226"/>
        <end position="246"/>
    </location>
</feature>
<keyword evidence="1" id="KW-1133">Transmembrane helix</keyword>
<feature type="transmembrane region" description="Helical" evidence="1">
    <location>
        <begin position="126"/>
        <end position="143"/>
    </location>
</feature>
<feature type="transmembrane region" description="Helical" evidence="1">
    <location>
        <begin position="252"/>
        <end position="269"/>
    </location>
</feature>
<dbReference type="OrthoDB" id="9770040at2"/>
<dbReference type="STRING" id="154981.AKJ29_12445"/>
<accession>A0A0P7JQ35</accession>
<feature type="transmembrane region" description="Helical" evidence="1">
    <location>
        <begin position="100"/>
        <end position="120"/>
    </location>
</feature>
<protein>
    <recommendedName>
        <fullName evidence="4">Short-chain dehydrogenase</fullName>
    </recommendedName>
</protein>